<dbReference type="Gene3D" id="2.40.170.10">
    <property type="entry name" value="Porin, LamB type"/>
    <property type="match status" value="1"/>
</dbReference>
<keyword evidence="7" id="KW-0626">Porin</keyword>
<evidence type="ECO:0000256" key="3">
    <source>
        <dbReference type="ARBA" id="ARBA00022448"/>
    </source>
</evidence>
<dbReference type="EMBL" id="BPOP01000056">
    <property type="protein sequence ID" value="GJB93710.1"/>
    <property type="molecule type" value="Genomic_DNA"/>
</dbReference>
<name>A0A6S5VKV5_AERCA</name>
<evidence type="ECO:0000256" key="9">
    <source>
        <dbReference type="ARBA" id="ARBA00023237"/>
    </source>
</evidence>
<evidence type="ECO:0000256" key="2">
    <source>
        <dbReference type="ARBA" id="ARBA00007055"/>
    </source>
</evidence>
<evidence type="ECO:0000313" key="12">
    <source>
        <dbReference type="EMBL" id="GJB93710.1"/>
    </source>
</evidence>
<reference evidence="12 15" key="2">
    <citation type="submission" date="2021-07" db="EMBL/GenBank/DDBJ databases">
        <title>Draft genome sequence of carbapenem-resistant Aeromonas spp. in Japan.</title>
        <authorList>
            <person name="Maehana S."/>
            <person name="Suzuki M."/>
            <person name="Kitasato H."/>
        </authorList>
    </citation>
    <scope>NUCLEOTIDE SEQUENCE [LARGE SCALE GENOMIC DNA]</scope>
    <source>
        <strain evidence="12 15">KAM382</strain>
    </source>
</reference>
<dbReference type="GO" id="GO:0046930">
    <property type="term" value="C:pore complex"/>
    <property type="evidence" value="ECO:0007669"/>
    <property type="project" value="UniProtKB-KW"/>
</dbReference>
<feature type="signal peptide" evidence="10">
    <location>
        <begin position="1"/>
        <end position="24"/>
    </location>
</feature>
<dbReference type="Proteomes" id="UP000515756">
    <property type="component" value="Chromosome"/>
</dbReference>
<dbReference type="Pfam" id="PF02264">
    <property type="entry name" value="LamB"/>
    <property type="match status" value="1"/>
</dbReference>
<evidence type="ECO:0000256" key="8">
    <source>
        <dbReference type="ARBA" id="ARBA00023136"/>
    </source>
</evidence>
<dbReference type="SUPFAM" id="SSF56935">
    <property type="entry name" value="Porins"/>
    <property type="match status" value="1"/>
</dbReference>
<dbReference type="GO" id="GO:0015288">
    <property type="term" value="F:porin activity"/>
    <property type="evidence" value="ECO:0007669"/>
    <property type="project" value="UniProtKB-KW"/>
</dbReference>
<proteinExistence type="inferred from homology"/>
<evidence type="ECO:0000256" key="1">
    <source>
        <dbReference type="ARBA" id="ARBA00004571"/>
    </source>
</evidence>
<evidence type="ECO:0000256" key="5">
    <source>
        <dbReference type="ARBA" id="ARBA00022692"/>
    </source>
</evidence>
<dbReference type="RefSeq" id="WP_039041336.1">
    <property type="nucleotide sequence ID" value="NZ_AP021927.1"/>
</dbReference>
<keyword evidence="3" id="KW-0813">Transport</keyword>
<dbReference type="EMBL" id="AP021927">
    <property type="protein sequence ID" value="BBQ29483.1"/>
    <property type="molecule type" value="Genomic_DNA"/>
</dbReference>
<keyword evidence="5" id="KW-0812">Transmembrane</keyword>
<evidence type="ECO:0000256" key="7">
    <source>
        <dbReference type="ARBA" id="ARBA00023114"/>
    </source>
</evidence>
<evidence type="ECO:0000313" key="13">
    <source>
        <dbReference type="EMBL" id="WFF97022.1"/>
    </source>
</evidence>
<dbReference type="GO" id="GO:0009279">
    <property type="term" value="C:cell outer membrane"/>
    <property type="evidence" value="ECO:0007669"/>
    <property type="project" value="UniProtKB-SubCell"/>
</dbReference>
<sequence>MKLKSLALFVGACCGLAVPAVSNAAESFGFHGYIRAGSMFDAKDNFAKAGYEYEMDKTMGRLGSELDNSWEAGLNKLWDLGSNKSVNIHFKVESDADGLQTRAAPRESGVSETYVELGGITPTGTMWGGLRYYDRENYIWTTDYFYTDYSGTGVGIKAMEMAGGKWDFAYINSNDTSHSDRANGTEATMHTLHTSALYGAWDMEIALKQMPSNEFTGDNKQYATKGAEGTVIYSRDDFFFMPGGFSKFIAQAGRGLGSGDLLGANLTNTAMYRKGSLYQKTLQDKADGYKPYQSKVMEGDQSYRLFLWGGWYGANIHLLPTLSYQYNDYELGGHDSWYAASLRPVFPINEFFSIQTEVGYVKNNLIIDNVERGGTSHKVSIVPTFTVNTGMGPSPEIRILTTYVDHNNETPWQEDREDFLVGVQADMWW</sequence>
<dbReference type="GO" id="GO:0006811">
    <property type="term" value="P:monoatomic ion transport"/>
    <property type="evidence" value="ECO:0007669"/>
    <property type="project" value="UniProtKB-KW"/>
</dbReference>
<evidence type="ECO:0000256" key="10">
    <source>
        <dbReference type="SAM" id="SignalP"/>
    </source>
</evidence>
<keyword evidence="10" id="KW-0732">Signal</keyword>
<feature type="chain" id="PRO_5044436905" evidence="10">
    <location>
        <begin position="25"/>
        <end position="429"/>
    </location>
</feature>
<evidence type="ECO:0000313" key="15">
    <source>
        <dbReference type="Proteomes" id="UP000737420"/>
    </source>
</evidence>
<comment type="similarity">
    <text evidence="2">Belongs to the porin LamB (TC 1.B.3) family.</text>
</comment>
<dbReference type="GO" id="GO:0015144">
    <property type="term" value="F:carbohydrate transmembrane transporter activity"/>
    <property type="evidence" value="ECO:0007669"/>
    <property type="project" value="TreeGrafter"/>
</dbReference>
<keyword evidence="8" id="KW-0472">Membrane</keyword>
<evidence type="ECO:0000256" key="4">
    <source>
        <dbReference type="ARBA" id="ARBA00022452"/>
    </source>
</evidence>
<comment type="subcellular location">
    <subcellularLocation>
        <location evidence="1">Cell outer membrane</location>
        <topology evidence="1">Multi-pass membrane protein</topology>
    </subcellularLocation>
</comment>
<evidence type="ECO:0000313" key="14">
    <source>
        <dbReference type="Proteomes" id="UP000515756"/>
    </source>
</evidence>
<evidence type="ECO:0000313" key="11">
    <source>
        <dbReference type="EMBL" id="BBQ29483.1"/>
    </source>
</evidence>
<dbReference type="AlphaFoldDB" id="A0A6S5VKV5"/>
<dbReference type="InterPro" id="IPR050286">
    <property type="entry name" value="G_neg_Bact_CarbUptk_Porin"/>
</dbReference>
<dbReference type="PANTHER" id="PTHR38762">
    <property type="entry name" value="CRYPTIC OUTER MEMBRANE PORIN BGLH-RELATED"/>
    <property type="match status" value="1"/>
</dbReference>
<organism evidence="11 14">
    <name type="scientific">Aeromonas caviae</name>
    <name type="common">Aeromonas punctata</name>
    <dbReference type="NCBI Taxonomy" id="648"/>
    <lineage>
        <taxon>Bacteria</taxon>
        <taxon>Pseudomonadati</taxon>
        <taxon>Pseudomonadota</taxon>
        <taxon>Gammaproteobacteria</taxon>
        <taxon>Aeromonadales</taxon>
        <taxon>Aeromonadaceae</taxon>
        <taxon>Aeromonas</taxon>
    </lineage>
</organism>
<reference evidence="13" key="3">
    <citation type="submission" date="2023-03" db="EMBL/GenBank/DDBJ databases">
        <title>Aeromonas caviae strain AC1520.</title>
        <authorList>
            <person name="Xie T."/>
            <person name="Zhang Q."/>
            <person name="Deng J."/>
            <person name="Li X."/>
        </authorList>
    </citation>
    <scope>NUCLEOTIDE SEQUENCE</scope>
    <source>
        <strain evidence="13">AC1520</strain>
    </source>
</reference>
<dbReference type="InterPro" id="IPR003192">
    <property type="entry name" value="Porin_LamB"/>
</dbReference>
<dbReference type="PANTHER" id="PTHR38762:SF1">
    <property type="entry name" value="CRYPTIC OUTER MEMBRANE PORIN BGLH-RELATED"/>
    <property type="match status" value="1"/>
</dbReference>
<keyword evidence="9" id="KW-0998">Cell outer membrane</keyword>
<dbReference type="Proteomes" id="UP000737420">
    <property type="component" value="Unassembled WGS sequence"/>
</dbReference>
<keyword evidence="6" id="KW-0406">Ion transport</keyword>
<gene>
    <name evidence="12" type="ORF">KAM382_37710</name>
    <name evidence="13" type="ORF">P5S46_15320</name>
    <name evidence="11" type="ORF">WP2W18E01_10650</name>
</gene>
<keyword evidence="4" id="KW-1134">Transmembrane beta strand</keyword>
<reference evidence="11 14" key="1">
    <citation type="submission" date="2019-12" db="EMBL/GenBank/DDBJ databases">
        <title>complete genome sequences of Aeromonas caviae str. WP2-W18-ESBL-01 isolated from wastewater treatment plant effluent.</title>
        <authorList>
            <person name="Sekizuka T."/>
            <person name="Itokawa K."/>
            <person name="Yatsu K."/>
            <person name="Inamine Y."/>
            <person name="Kuroda M."/>
        </authorList>
    </citation>
    <scope>NUCLEOTIDE SEQUENCE [LARGE SCALE GENOMIC DNA]</scope>
    <source>
        <strain evidence="11 14">WP2-W18-ESBL-01</strain>
    </source>
</reference>
<dbReference type="Proteomes" id="UP001218423">
    <property type="component" value="Chromosome"/>
</dbReference>
<dbReference type="InterPro" id="IPR036998">
    <property type="entry name" value="Porin_LamB_sf"/>
</dbReference>
<protein>
    <submittedName>
        <fullName evidence="13">Carbohydrate porin</fullName>
    </submittedName>
    <submittedName>
        <fullName evidence="11">Maltoporin</fullName>
    </submittedName>
</protein>
<dbReference type="GO" id="GO:0015774">
    <property type="term" value="P:polysaccharide transport"/>
    <property type="evidence" value="ECO:0007669"/>
    <property type="project" value="TreeGrafter"/>
</dbReference>
<dbReference type="EMBL" id="CP120942">
    <property type="protein sequence ID" value="WFF97022.1"/>
    <property type="molecule type" value="Genomic_DNA"/>
</dbReference>
<evidence type="ECO:0000256" key="6">
    <source>
        <dbReference type="ARBA" id="ARBA00023065"/>
    </source>
</evidence>
<accession>A0A6S5VKV5</accession>